<keyword evidence="1" id="KW-0147">Chitin-binding</keyword>
<dbReference type="EMBL" id="LXQA011023888">
    <property type="protein sequence ID" value="MCI81640.1"/>
    <property type="molecule type" value="Genomic_DNA"/>
</dbReference>
<dbReference type="Gene3D" id="3.30.60.10">
    <property type="entry name" value="Endochitinase-like"/>
    <property type="match status" value="1"/>
</dbReference>
<feature type="non-terminal residue" evidence="3">
    <location>
        <position position="41"/>
    </location>
</feature>
<sequence length="41" mass="4281">MRFATVTIILLVSIIGCSWAEQCGRQAGGAQCPGGTCCSKY</sequence>
<protein>
    <submittedName>
        <fullName evidence="3">Class I chitinase</fullName>
    </submittedName>
</protein>
<keyword evidence="2" id="KW-0732">Signal</keyword>
<feature type="signal peptide" evidence="2">
    <location>
        <begin position="1"/>
        <end position="20"/>
    </location>
</feature>
<organism evidence="3 4">
    <name type="scientific">Trifolium medium</name>
    <dbReference type="NCBI Taxonomy" id="97028"/>
    <lineage>
        <taxon>Eukaryota</taxon>
        <taxon>Viridiplantae</taxon>
        <taxon>Streptophyta</taxon>
        <taxon>Embryophyta</taxon>
        <taxon>Tracheophyta</taxon>
        <taxon>Spermatophyta</taxon>
        <taxon>Magnoliopsida</taxon>
        <taxon>eudicotyledons</taxon>
        <taxon>Gunneridae</taxon>
        <taxon>Pentapetalae</taxon>
        <taxon>rosids</taxon>
        <taxon>fabids</taxon>
        <taxon>Fabales</taxon>
        <taxon>Fabaceae</taxon>
        <taxon>Papilionoideae</taxon>
        <taxon>50 kb inversion clade</taxon>
        <taxon>NPAAA clade</taxon>
        <taxon>Hologalegina</taxon>
        <taxon>IRL clade</taxon>
        <taxon>Trifolieae</taxon>
        <taxon>Trifolium</taxon>
    </lineage>
</organism>
<evidence type="ECO:0000256" key="1">
    <source>
        <dbReference type="ARBA" id="ARBA00022669"/>
    </source>
</evidence>
<feature type="chain" id="PRO_5017393006" evidence="2">
    <location>
        <begin position="21"/>
        <end position="41"/>
    </location>
</feature>
<name>A0A392V5B9_9FABA</name>
<evidence type="ECO:0000313" key="4">
    <source>
        <dbReference type="Proteomes" id="UP000265520"/>
    </source>
</evidence>
<accession>A0A392V5B9</accession>
<dbReference type="Proteomes" id="UP000265520">
    <property type="component" value="Unassembled WGS sequence"/>
</dbReference>
<evidence type="ECO:0000313" key="3">
    <source>
        <dbReference type="EMBL" id="MCI81640.1"/>
    </source>
</evidence>
<dbReference type="AlphaFoldDB" id="A0A392V5B9"/>
<keyword evidence="4" id="KW-1185">Reference proteome</keyword>
<proteinExistence type="predicted"/>
<dbReference type="GO" id="GO:0008061">
    <property type="term" value="F:chitin binding"/>
    <property type="evidence" value="ECO:0007669"/>
    <property type="project" value="UniProtKB-KW"/>
</dbReference>
<dbReference type="PROSITE" id="PS51257">
    <property type="entry name" value="PROKAR_LIPOPROTEIN"/>
    <property type="match status" value="1"/>
</dbReference>
<dbReference type="InterPro" id="IPR036861">
    <property type="entry name" value="Endochitinase-like_sf"/>
</dbReference>
<evidence type="ECO:0000256" key="2">
    <source>
        <dbReference type="SAM" id="SignalP"/>
    </source>
</evidence>
<reference evidence="3 4" key="1">
    <citation type="journal article" date="2018" name="Front. Plant Sci.">
        <title>Red Clover (Trifolium pratense) and Zigzag Clover (T. medium) - A Picture of Genomic Similarities and Differences.</title>
        <authorList>
            <person name="Dluhosova J."/>
            <person name="Istvanek J."/>
            <person name="Nedelnik J."/>
            <person name="Repkova J."/>
        </authorList>
    </citation>
    <scope>NUCLEOTIDE SEQUENCE [LARGE SCALE GENOMIC DNA]</scope>
    <source>
        <strain evidence="4">cv. 10/8</strain>
        <tissue evidence="3">Leaf</tissue>
    </source>
</reference>
<comment type="caution">
    <text evidence="3">The sequence shown here is derived from an EMBL/GenBank/DDBJ whole genome shotgun (WGS) entry which is preliminary data.</text>
</comment>